<dbReference type="Proteomes" id="UP000554488">
    <property type="component" value="Unassembled WGS sequence"/>
</dbReference>
<accession>A0A849XW75</accession>
<evidence type="ECO:0000259" key="1">
    <source>
        <dbReference type="Pfam" id="PF21445"/>
    </source>
</evidence>
<name>A0A849XW75_9FIRM</name>
<dbReference type="AlphaFoldDB" id="A0A849XW75"/>
<evidence type="ECO:0000313" key="2">
    <source>
        <dbReference type="EMBL" id="NUN88198.1"/>
    </source>
</evidence>
<feature type="non-terminal residue" evidence="2">
    <location>
        <position position="1"/>
    </location>
</feature>
<feature type="domain" description="ATP-dependent helicase/deoxyribonuclease subunit B N-terminal" evidence="1">
    <location>
        <begin position="1"/>
        <end position="92"/>
    </location>
</feature>
<feature type="non-terminal residue" evidence="2">
    <location>
        <position position="97"/>
    </location>
</feature>
<comment type="caution">
    <text evidence="2">The sequence shown here is derived from an EMBL/GenBank/DDBJ whole genome shotgun (WGS) entry which is preliminary data.</text>
</comment>
<dbReference type="Pfam" id="PF21445">
    <property type="entry name" value="ADDB_N"/>
    <property type="match status" value="1"/>
</dbReference>
<protein>
    <recommendedName>
        <fullName evidence="1">ATP-dependent helicase/deoxyribonuclease subunit B N-terminal domain-containing protein</fullName>
    </recommendedName>
</protein>
<dbReference type="EMBL" id="JABWDC010000220">
    <property type="protein sequence ID" value="NUN88198.1"/>
    <property type="molecule type" value="Genomic_DNA"/>
</dbReference>
<gene>
    <name evidence="2" type="ORF">HUU93_16785</name>
</gene>
<dbReference type="InterPro" id="IPR027417">
    <property type="entry name" value="P-loop_NTPase"/>
</dbReference>
<organism evidence="2 3">
    <name type="scientific">Coprococcus comes</name>
    <dbReference type="NCBI Taxonomy" id="410072"/>
    <lineage>
        <taxon>Bacteria</taxon>
        <taxon>Bacillati</taxon>
        <taxon>Bacillota</taxon>
        <taxon>Clostridia</taxon>
        <taxon>Lachnospirales</taxon>
        <taxon>Lachnospiraceae</taxon>
        <taxon>Coprococcus</taxon>
    </lineage>
</organism>
<dbReference type="InterPro" id="IPR049035">
    <property type="entry name" value="ADDB_N"/>
</dbReference>
<sequence>EDLLSILSRKIPHYHGIGSVSVWVDGFYSFTPQELLVLQQLLRYGARLTVSLTLDMIPKEEPQEGDPFFSSAATYRRLVELAQNSGVPVLETIRFEK</sequence>
<dbReference type="Gene3D" id="3.40.50.300">
    <property type="entry name" value="P-loop containing nucleotide triphosphate hydrolases"/>
    <property type="match status" value="1"/>
</dbReference>
<reference evidence="2 3" key="1">
    <citation type="submission" date="2020-04" db="EMBL/GenBank/DDBJ databases">
        <authorList>
            <person name="Pieper L."/>
        </authorList>
    </citation>
    <scope>NUCLEOTIDE SEQUENCE [LARGE SCALE GENOMIC DNA]</scope>
    <source>
        <strain evidence="2 3">F22</strain>
    </source>
</reference>
<dbReference type="RefSeq" id="WP_175306388.1">
    <property type="nucleotide sequence ID" value="NZ_JABWDC010000220.1"/>
</dbReference>
<proteinExistence type="predicted"/>
<evidence type="ECO:0000313" key="3">
    <source>
        <dbReference type="Proteomes" id="UP000554488"/>
    </source>
</evidence>
<reference evidence="2 3" key="2">
    <citation type="submission" date="2020-07" db="EMBL/GenBank/DDBJ databases">
        <title>Bacterial metabolism rescues the inhibition of intestinal drug absorption by food and drug additives.</title>
        <authorList>
            <person name="Zou L."/>
            <person name="Spanogiannopoulos P."/>
            <person name="Chien H.-C."/>
            <person name="Pieper L.M."/>
            <person name="Cai W."/>
            <person name="Khuri N."/>
            <person name="Pottel J."/>
            <person name="Vora B."/>
            <person name="Ni Z."/>
            <person name="Tsakalozou E."/>
            <person name="Zhang W."/>
            <person name="Shoichet B.K."/>
            <person name="Giacomini K.M."/>
            <person name="Turnbaugh P.J."/>
        </authorList>
    </citation>
    <scope>NUCLEOTIDE SEQUENCE [LARGE SCALE GENOMIC DNA]</scope>
    <source>
        <strain evidence="2 3">F22</strain>
    </source>
</reference>